<feature type="transmembrane region" description="Helical" evidence="1">
    <location>
        <begin position="109"/>
        <end position="129"/>
    </location>
</feature>
<dbReference type="Proteomes" id="UP000216035">
    <property type="component" value="Unassembled WGS sequence"/>
</dbReference>
<keyword evidence="1" id="KW-0472">Membrane</keyword>
<keyword evidence="3" id="KW-0378">Hydrolase</keyword>
<keyword evidence="3" id="KW-0645">Protease</keyword>
<dbReference type="PANTHER" id="PTHR39430">
    <property type="entry name" value="MEMBRANE-ASSOCIATED PROTEASE-RELATED"/>
    <property type="match status" value="1"/>
</dbReference>
<keyword evidence="1" id="KW-1133">Transmembrane helix</keyword>
<dbReference type="AlphaFoldDB" id="A0A255ZLQ1"/>
<feature type="transmembrane region" description="Helical" evidence="1">
    <location>
        <begin position="182"/>
        <end position="199"/>
    </location>
</feature>
<keyword evidence="1" id="KW-0812">Transmembrane</keyword>
<evidence type="ECO:0000256" key="1">
    <source>
        <dbReference type="SAM" id="Phobius"/>
    </source>
</evidence>
<sequence>MSNFFSVSNKPASEFLKYLLGSVLVIVASVIGQIPLTIAVLFQSAKDGKLGELSEDVLYKVLDSNLLLFLLLLSFLAGLGGLYFAVRYVHRLAFETIVTSRPKIDYSRIYFAFGIWSIFSIITTVAYALSDPEHYVLQFELLPFIILFLIAVPMIPIQTTLEELLFRGYLMQGFATLFKNRWLPWIFTSVIFGGLHFFNPEVDKIGPVIMFYYIGTGLFLGLITLMDEGTELALGFHAANNLCTALLVTADWTAFQTHSIFKDLSEPSAGFEIFVPLVIIFPILTFIFAKKYKWKGWREKLSGPIPQNEI</sequence>
<evidence type="ECO:0000259" key="2">
    <source>
        <dbReference type="Pfam" id="PF02517"/>
    </source>
</evidence>
<feature type="transmembrane region" description="Helical" evidence="1">
    <location>
        <begin position="65"/>
        <end position="89"/>
    </location>
</feature>
<feature type="domain" description="CAAX prenyl protease 2/Lysostaphin resistance protein A-like" evidence="2">
    <location>
        <begin position="146"/>
        <end position="242"/>
    </location>
</feature>
<accession>A0A255ZLQ1</accession>
<evidence type="ECO:0000313" key="4">
    <source>
        <dbReference type="Proteomes" id="UP000216035"/>
    </source>
</evidence>
<feature type="transmembrane region" description="Helical" evidence="1">
    <location>
        <begin position="141"/>
        <end position="161"/>
    </location>
</feature>
<keyword evidence="4" id="KW-1185">Reference proteome</keyword>
<dbReference type="Pfam" id="PF02517">
    <property type="entry name" value="Rce1-like"/>
    <property type="match status" value="1"/>
</dbReference>
<dbReference type="GO" id="GO:0080120">
    <property type="term" value="P:CAAX-box protein maturation"/>
    <property type="evidence" value="ECO:0007669"/>
    <property type="project" value="UniProtKB-ARBA"/>
</dbReference>
<feature type="transmembrane region" description="Helical" evidence="1">
    <location>
        <begin position="205"/>
        <end position="225"/>
    </location>
</feature>
<dbReference type="InterPro" id="IPR003675">
    <property type="entry name" value="Rce1/LyrA-like_dom"/>
</dbReference>
<dbReference type="GO" id="GO:0006508">
    <property type="term" value="P:proteolysis"/>
    <property type="evidence" value="ECO:0007669"/>
    <property type="project" value="UniProtKB-KW"/>
</dbReference>
<dbReference type="RefSeq" id="WP_094487181.1">
    <property type="nucleotide sequence ID" value="NZ_NOXX01000218.1"/>
</dbReference>
<dbReference type="OrthoDB" id="2806188at2"/>
<feature type="transmembrane region" description="Helical" evidence="1">
    <location>
        <begin position="18"/>
        <end position="45"/>
    </location>
</feature>
<dbReference type="PANTHER" id="PTHR39430:SF1">
    <property type="entry name" value="PROTEASE"/>
    <property type="match status" value="1"/>
</dbReference>
<feature type="transmembrane region" description="Helical" evidence="1">
    <location>
        <begin position="270"/>
        <end position="289"/>
    </location>
</feature>
<keyword evidence="3" id="KW-0482">Metalloprotease</keyword>
<reference evidence="3 4" key="1">
    <citation type="submission" date="2017-07" db="EMBL/GenBank/DDBJ databases">
        <title>Flavobacterium cyanobacteriorum sp. nov., isolated from cyanobacterial aggregates in a eutrophic lake.</title>
        <authorList>
            <person name="Cai H."/>
        </authorList>
    </citation>
    <scope>NUCLEOTIDE SEQUENCE [LARGE SCALE GENOMIC DNA]</scope>
    <source>
        <strain evidence="3 4">TH167</strain>
    </source>
</reference>
<dbReference type="GO" id="GO:0008237">
    <property type="term" value="F:metallopeptidase activity"/>
    <property type="evidence" value="ECO:0007669"/>
    <property type="project" value="UniProtKB-KW"/>
</dbReference>
<protein>
    <submittedName>
        <fullName evidence="3">CPBP family intramembrane metalloprotease domain-containing protein</fullName>
    </submittedName>
</protein>
<name>A0A255ZLQ1_9FLAO</name>
<dbReference type="GO" id="GO:0004175">
    <property type="term" value="F:endopeptidase activity"/>
    <property type="evidence" value="ECO:0007669"/>
    <property type="project" value="UniProtKB-ARBA"/>
</dbReference>
<comment type="caution">
    <text evidence="3">The sequence shown here is derived from an EMBL/GenBank/DDBJ whole genome shotgun (WGS) entry which is preliminary data.</text>
</comment>
<feature type="transmembrane region" description="Helical" evidence="1">
    <location>
        <begin position="232"/>
        <end position="250"/>
    </location>
</feature>
<gene>
    <name evidence="3" type="ORF">CHX27_12930</name>
</gene>
<proteinExistence type="predicted"/>
<evidence type="ECO:0000313" key="3">
    <source>
        <dbReference type="EMBL" id="OYQ41570.1"/>
    </source>
</evidence>
<dbReference type="EMBL" id="NOXX01000218">
    <property type="protein sequence ID" value="OYQ41570.1"/>
    <property type="molecule type" value="Genomic_DNA"/>
</dbReference>
<organism evidence="3 4">
    <name type="scientific">Flavobacterium aurantiibacter</name>
    <dbReference type="NCBI Taxonomy" id="2023067"/>
    <lineage>
        <taxon>Bacteria</taxon>
        <taxon>Pseudomonadati</taxon>
        <taxon>Bacteroidota</taxon>
        <taxon>Flavobacteriia</taxon>
        <taxon>Flavobacteriales</taxon>
        <taxon>Flavobacteriaceae</taxon>
        <taxon>Flavobacterium</taxon>
    </lineage>
</organism>